<organism evidence="1 2">
    <name type="scientific">Paenisporosarcina cavernae</name>
    <dbReference type="NCBI Taxonomy" id="2320858"/>
    <lineage>
        <taxon>Bacteria</taxon>
        <taxon>Bacillati</taxon>
        <taxon>Bacillota</taxon>
        <taxon>Bacilli</taxon>
        <taxon>Bacillales</taxon>
        <taxon>Caryophanaceae</taxon>
        <taxon>Paenisporosarcina</taxon>
    </lineage>
</organism>
<evidence type="ECO:0000313" key="1">
    <source>
        <dbReference type="EMBL" id="AYC28724.1"/>
    </source>
</evidence>
<keyword evidence="2" id="KW-1185">Reference proteome</keyword>
<dbReference type="InterPro" id="IPR053745">
    <property type="entry name" value="Viral_Tail_Comp_sf"/>
</dbReference>
<dbReference type="KEGG" id="paek:D3873_02115"/>
<dbReference type="Proteomes" id="UP000265725">
    <property type="component" value="Chromosome"/>
</dbReference>
<dbReference type="Gene3D" id="3.30.2000.30">
    <property type="match status" value="1"/>
</dbReference>
<dbReference type="EMBL" id="CP032418">
    <property type="protein sequence ID" value="AYC28724.1"/>
    <property type="molecule type" value="Genomic_DNA"/>
</dbReference>
<accession>A0A385YQB6</accession>
<proteinExistence type="predicted"/>
<name>A0A385YQB6_9BACL</name>
<gene>
    <name evidence="1" type="ORF">D3873_02115</name>
</gene>
<sequence>MIQTAMAELQKGIYERLSTDTALAKKVTGVFDYIGEDQLHPYVTVNEPISLPYNTKQSFGEELSIVINSWSTYAGKKESYDILNHCLSALSKKIEMTGFVIKKVDVDTIQVIDDADSRIKHGILRMKYVIQNN</sequence>
<dbReference type="AlphaFoldDB" id="A0A385YQB6"/>
<dbReference type="InterPro" id="IPR021508">
    <property type="entry name" value="Gp17-like"/>
</dbReference>
<evidence type="ECO:0000313" key="2">
    <source>
        <dbReference type="Proteomes" id="UP000265725"/>
    </source>
</evidence>
<dbReference type="OrthoDB" id="2880980at2"/>
<dbReference type="RefSeq" id="WP_119882469.1">
    <property type="nucleotide sequence ID" value="NZ_CP032418.1"/>
</dbReference>
<dbReference type="Pfam" id="PF11367">
    <property type="entry name" value="Tail_completion_gp17"/>
    <property type="match status" value="1"/>
</dbReference>
<protein>
    <submittedName>
        <fullName evidence="1">DUF3168 domain-containing protein</fullName>
    </submittedName>
</protein>
<reference evidence="2" key="1">
    <citation type="submission" date="2018-09" db="EMBL/GenBank/DDBJ databases">
        <authorList>
            <person name="Zhu H."/>
        </authorList>
    </citation>
    <scope>NUCLEOTIDE SEQUENCE [LARGE SCALE GENOMIC DNA]</scope>
    <source>
        <strain evidence="2">K2R23-3</strain>
    </source>
</reference>